<dbReference type="Proteomes" id="UP000593573">
    <property type="component" value="Unassembled WGS sequence"/>
</dbReference>
<dbReference type="PANTHER" id="PTHR48200:SF1">
    <property type="entry name" value="AMINOTRANSFERASE-LIKE PLANT MOBILE DOMAIN-CONTAINING PROTEIN"/>
    <property type="match status" value="1"/>
</dbReference>
<evidence type="ECO:0000313" key="1">
    <source>
        <dbReference type="EMBL" id="MBA0670657.1"/>
    </source>
</evidence>
<dbReference type="AlphaFoldDB" id="A0A7J8W6G0"/>
<protein>
    <submittedName>
        <fullName evidence="1">Uncharacterized protein</fullName>
    </submittedName>
</protein>
<accession>A0A7J8W6G0</accession>
<keyword evidence="2" id="KW-1185">Reference proteome</keyword>
<evidence type="ECO:0000313" key="2">
    <source>
        <dbReference type="Proteomes" id="UP000593573"/>
    </source>
</evidence>
<reference evidence="1 2" key="1">
    <citation type="journal article" date="2019" name="Genome Biol. Evol.">
        <title>Insights into the evolution of the New World diploid cottons (Gossypium, subgenus Houzingenia) based on genome sequencing.</title>
        <authorList>
            <person name="Grover C.E."/>
            <person name="Arick M.A. 2nd"/>
            <person name="Thrash A."/>
            <person name="Conover J.L."/>
            <person name="Sanders W.S."/>
            <person name="Peterson D.G."/>
            <person name="Frelichowski J.E."/>
            <person name="Scheffler J.A."/>
            <person name="Scheffler B.E."/>
            <person name="Wendel J.F."/>
        </authorList>
    </citation>
    <scope>NUCLEOTIDE SEQUENCE [LARGE SCALE GENOMIC DNA]</scope>
    <source>
        <strain evidence="1">57</strain>
        <tissue evidence="1">Leaf</tissue>
    </source>
</reference>
<sequence>MKQSPISLTDLIRGSGNFDWVPTLRIWGAVGYAPLLVLRQYRSRQFIPVTQGLAQCEFSYKGDGYNKKIREMSNAWNQ</sequence>
<proteinExistence type="predicted"/>
<gene>
    <name evidence="1" type="ORF">Goklo_029073</name>
</gene>
<dbReference type="OrthoDB" id="984336at2759"/>
<organism evidence="1 2">
    <name type="scientific">Gossypium klotzschianum</name>
    <dbReference type="NCBI Taxonomy" id="34286"/>
    <lineage>
        <taxon>Eukaryota</taxon>
        <taxon>Viridiplantae</taxon>
        <taxon>Streptophyta</taxon>
        <taxon>Embryophyta</taxon>
        <taxon>Tracheophyta</taxon>
        <taxon>Spermatophyta</taxon>
        <taxon>Magnoliopsida</taxon>
        <taxon>eudicotyledons</taxon>
        <taxon>Gunneridae</taxon>
        <taxon>Pentapetalae</taxon>
        <taxon>rosids</taxon>
        <taxon>malvids</taxon>
        <taxon>Malvales</taxon>
        <taxon>Malvaceae</taxon>
        <taxon>Malvoideae</taxon>
        <taxon>Gossypium</taxon>
    </lineage>
</organism>
<comment type="caution">
    <text evidence="1">The sequence shown here is derived from an EMBL/GenBank/DDBJ whole genome shotgun (WGS) entry which is preliminary data.</text>
</comment>
<dbReference type="PANTHER" id="PTHR48200">
    <property type="entry name" value="PROTEIN, PUTATIVE-RELATED"/>
    <property type="match status" value="1"/>
</dbReference>
<dbReference type="EMBL" id="JABFAB010237511">
    <property type="protein sequence ID" value="MBA0670657.1"/>
    <property type="molecule type" value="Genomic_DNA"/>
</dbReference>
<feature type="non-terminal residue" evidence="1">
    <location>
        <position position="1"/>
    </location>
</feature>
<name>A0A7J8W6G0_9ROSI</name>